<evidence type="ECO:0000259" key="5">
    <source>
        <dbReference type="Pfam" id="PF25876"/>
    </source>
</evidence>
<evidence type="ECO:0000259" key="7">
    <source>
        <dbReference type="Pfam" id="PF25944"/>
    </source>
</evidence>
<name>A0A069SKV3_PHOVU</name>
<dbReference type="GO" id="GO:0030313">
    <property type="term" value="C:cell envelope"/>
    <property type="evidence" value="ECO:0007669"/>
    <property type="project" value="UniProtKB-SubCell"/>
</dbReference>
<protein>
    <submittedName>
        <fullName evidence="9">Efflux transporter, RND family, MFP subunit</fullName>
    </submittedName>
</protein>
<evidence type="ECO:0000256" key="1">
    <source>
        <dbReference type="ARBA" id="ARBA00004196"/>
    </source>
</evidence>
<comment type="similarity">
    <text evidence="2">Belongs to the membrane fusion protein (MFP) (TC 8.A.1) family.</text>
</comment>
<evidence type="ECO:0000259" key="6">
    <source>
        <dbReference type="Pfam" id="PF25917"/>
    </source>
</evidence>
<comment type="caution">
    <text evidence="9">The sequence shown here is derived from an EMBL/GenBank/DDBJ whole genome shotgun (WGS) entry which is preliminary data.</text>
</comment>
<proteinExistence type="inferred from homology"/>
<evidence type="ECO:0000256" key="3">
    <source>
        <dbReference type="SAM" id="Coils"/>
    </source>
</evidence>
<dbReference type="InterPro" id="IPR006143">
    <property type="entry name" value="RND_pump_MFP"/>
</dbReference>
<feature type="domain" description="Multidrug resistance protein MdtA-like C-terminal permuted SH3" evidence="8">
    <location>
        <begin position="314"/>
        <end position="372"/>
    </location>
</feature>
<dbReference type="PANTHER" id="PTHR30158:SF3">
    <property type="entry name" value="MULTIDRUG EFFLUX PUMP SUBUNIT ACRA-RELATED"/>
    <property type="match status" value="1"/>
</dbReference>
<dbReference type="AlphaFoldDB" id="A0A069SKV3"/>
<dbReference type="RefSeq" id="WP_005842144.1">
    <property type="nucleotide sequence ID" value="NZ_JNHM01000014.1"/>
</dbReference>
<dbReference type="Pfam" id="PF25944">
    <property type="entry name" value="Beta-barrel_RND"/>
    <property type="match status" value="1"/>
</dbReference>
<evidence type="ECO:0000313" key="9">
    <source>
        <dbReference type="EMBL" id="KDS55112.1"/>
    </source>
</evidence>
<evidence type="ECO:0000259" key="8">
    <source>
        <dbReference type="Pfam" id="PF25967"/>
    </source>
</evidence>
<keyword evidence="4" id="KW-0812">Transmembrane</keyword>
<accession>A0A069SKV3</accession>
<dbReference type="Proteomes" id="UP000027661">
    <property type="component" value="Unassembled WGS sequence"/>
</dbReference>
<feature type="transmembrane region" description="Helical" evidence="4">
    <location>
        <begin position="17"/>
        <end position="34"/>
    </location>
</feature>
<dbReference type="GO" id="GO:0022857">
    <property type="term" value="F:transmembrane transporter activity"/>
    <property type="evidence" value="ECO:0007669"/>
    <property type="project" value="InterPro"/>
</dbReference>
<evidence type="ECO:0000256" key="2">
    <source>
        <dbReference type="ARBA" id="ARBA00009477"/>
    </source>
</evidence>
<gene>
    <name evidence="9" type="ORF">M099_1315</name>
</gene>
<feature type="domain" description="Multidrug resistance protein MdtA-like beta-barrel" evidence="7">
    <location>
        <begin position="219"/>
        <end position="309"/>
    </location>
</feature>
<dbReference type="GO" id="GO:0046677">
    <property type="term" value="P:response to antibiotic"/>
    <property type="evidence" value="ECO:0007669"/>
    <property type="project" value="TreeGrafter"/>
</dbReference>
<organism evidence="9 10">
    <name type="scientific">Phocaeicola vulgatus str. 3975 RP4</name>
    <dbReference type="NCBI Taxonomy" id="1339352"/>
    <lineage>
        <taxon>Bacteria</taxon>
        <taxon>Pseudomonadati</taxon>
        <taxon>Bacteroidota</taxon>
        <taxon>Bacteroidia</taxon>
        <taxon>Bacteroidales</taxon>
        <taxon>Bacteroidaceae</taxon>
        <taxon>Phocaeicola</taxon>
    </lineage>
</organism>
<dbReference type="NCBIfam" id="TIGR01730">
    <property type="entry name" value="RND_mfp"/>
    <property type="match status" value="1"/>
</dbReference>
<dbReference type="Gene3D" id="1.10.287.470">
    <property type="entry name" value="Helix hairpin bin"/>
    <property type="match status" value="1"/>
</dbReference>
<dbReference type="Gene3D" id="2.40.50.100">
    <property type="match status" value="1"/>
</dbReference>
<dbReference type="Pfam" id="PF25917">
    <property type="entry name" value="BSH_RND"/>
    <property type="match status" value="1"/>
</dbReference>
<comment type="subcellular location">
    <subcellularLocation>
        <location evidence="1">Cell envelope</location>
    </subcellularLocation>
</comment>
<dbReference type="InterPro" id="IPR058627">
    <property type="entry name" value="MdtA-like_C"/>
</dbReference>
<dbReference type="SUPFAM" id="SSF111369">
    <property type="entry name" value="HlyD-like secretion proteins"/>
    <property type="match status" value="1"/>
</dbReference>
<feature type="domain" description="Multidrug resistance protein MdtA-like barrel-sandwich hybrid" evidence="6">
    <location>
        <begin position="73"/>
        <end position="205"/>
    </location>
</feature>
<feature type="domain" description="Multidrug resistance protein MdtA-like alpha-helical hairpin" evidence="5">
    <location>
        <begin position="113"/>
        <end position="181"/>
    </location>
</feature>
<dbReference type="GeneID" id="5304741"/>
<dbReference type="InterPro" id="IPR058626">
    <property type="entry name" value="MdtA-like_b-barrel"/>
</dbReference>
<keyword evidence="4" id="KW-1133">Transmembrane helix</keyword>
<evidence type="ECO:0000313" key="10">
    <source>
        <dbReference type="Proteomes" id="UP000027661"/>
    </source>
</evidence>
<dbReference type="Pfam" id="PF25967">
    <property type="entry name" value="RND-MFP_C"/>
    <property type="match status" value="1"/>
</dbReference>
<dbReference type="GO" id="GO:0005886">
    <property type="term" value="C:plasma membrane"/>
    <property type="evidence" value="ECO:0007669"/>
    <property type="project" value="TreeGrafter"/>
</dbReference>
<sequence length="399" mass="44403">MKLFFTHKEIALKKKRTALVVIGIGLVIGIYLIVSHRPAKMPELPVVAIAPATQDDVEIYGEYVGRVRAQQFVEVRARVEGYLEQMLFAEGTYVTKNQVLFVINQDQYRAKADKARAQLKKDEAQAQKAKRDLERIRPLYEQNAASQLDLDNATAAYETAEASVAMSSADLDQAELELGYTIVRSPLAGHISERHVDLGTLVGPSGKSLLATVVKSDTVLVDFSMTALDYLKSKERNVNLGQKDSTRSWQPNVSITLADNTIYPYKGLVDFAEPQVDPRTGTFSVRAEMPNPERILLPGQFTKVKLLLDVREKATVVPLKSVIIEKGGAYIYVMRKDSTVERRFIELGPEFQNQVVVERGLAPGEDIVIEGYHKLNPGMKVKVSPAVEDKKTEEKDTIG</sequence>
<dbReference type="InterPro" id="IPR058624">
    <property type="entry name" value="MdtA-like_HH"/>
</dbReference>
<dbReference type="PANTHER" id="PTHR30158">
    <property type="entry name" value="ACRA/E-RELATED COMPONENT OF DRUG EFFLUX TRANSPORTER"/>
    <property type="match status" value="1"/>
</dbReference>
<keyword evidence="4" id="KW-0472">Membrane</keyword>
<dbReference type="Pfam" id="PF25876">
    <property type="entry name" value="HH_MFP_RND"/>
    <property type="match status" value="1"/>
</dbReference>
<keyword evidence="3" id="KW-0175">Coiled coil</keyword>
<dbReference type="InterPro" id="IPR058625">
    <property type="entry name" value="MdtA-like_BSH"/>
</dbReference>
<dbReference type="EMBL" id="JNHM01000014">
    <property type="protein sequence ID" value="KDS55112.1"/>
    <property type="molecule type" value="Genomic_DNA"/>
</dbReference>
<dbReference type="Gene3D" id="2.40.420.20">
    <property type="match status" value="1"/>
</dbReference>
<evidence type="ECO:0000256" key="4">
    <source>
        <dbReference type="SAM" id="Phobius"/>
    </source>
</evidence>
<dbReference type="PATRIC" id="fig|1339352.3.peg.1274"/>
<dbReference type="Gene3D" id="2.40.30.170">
    <property type="match status" value="1"/>
</dbReference>
<reference evidence="9 10" key="1">
    <citation type="submission" date="2014-04" db="EMBL/GenBank/DDBJ databases">
        <authorList>
            <person name="Sears C."/>
            <person name="Carroll K."/>
            <person name="Sack B.R."/>
            <person name="Qadri F."/>
            <person name="Myers L.L."/>
            <person name="Chung G.-T."/>
            <person name="Escheverria P."/>
            <person name="Fraser C.M."/>
            <person name="Sadzewicz L."/>
            <person name="Shefchek K.A."/>
            <person name="Tallon L."/>
            <person name="Das S.P."/>
            <person name="Daugherty S."/>
            <person name="Mongodin E.F."/>
        </authorList>
    </citation>
    <scope>NUCLEOTIDE SEQUENCE [LARGE SCALE GENOMIC DNA]</scope>
    <source>
        <strain evidence="9 10">3975 RP4</strain>
    </source>
</reference>
<feature type="coiled-coil region" evidence="3">
    <location>
        <begin position="105"/>
        <end position="177"/>
    </location>
</feature>